<feature type="domain" description="Peptidase A1" evidence="6">
    <location>
        <begin position="410"/>
        <end position="727"/>
    </location>
</feature>
<evidence type="ECO:0000259" key="6">
    <source>
        <dbReference type="PROSITE" id="PS51767"/>
    </source>
</evidence>
<evidence type="ECO:0000313" key="8">
    <source>
        <dbReference type="Proteomes" id="UP000325081"/>
    </source>
</evidence>
<accession>A0A5A7P999</accession>
<dbReference type="AlphaFoldDB" id="A0A5A7P999"/>
<dbReference type="PROSITE" id="PS51767">
    <property type="entry name" value="PEPTIDASE_A1"/>
    <property type="match status" value="1"/>
</dbReference>
<dbReference type="InterPro" id="IPR032861">
    <property type="entry name" value="TAXi_N"/>
</dbReference>
<dbReference type="GO" id="GO:0006508">
    <property type="term" value="P:proteolysis"/>
    <property type="evidence" value="ECO:0007669"/>
    <property type="project" value="UniProtKB-KW"/>
</dbReference>
<dbReference type="Proteomes" id="UP000325081">
    <property type="component" value="Unassembled WGS sequence"/>
</dbReference>
<dbReference type="OrthoDB" id="1072226at2759"/>
<dbReference type="InterPro" id="IPR034161">
    <property type="entry name" value="Pepsin-like_plant"/>
</dbReference>
<proteinExistence type="inferred from homology"/>
<name>A0A5A7P999_STRAF</name>
<dbReference type="Pfam" id="PF14543">
    <property type="entry name" value="TAXi_N"/>
    <property type="match status" value="2"/>
</dbReference>
<evidence type="ECO:0000256" key="5">
    <source>
        <dbReference type="ARBA" id="ARBA00023180"/>
    </source>
</evidence>
<dbReference type="GO" id="GO:0005576">
    <property type="term" value="C:extracellular region"/>
    <property type="evidence" value="ECO:0007669"/>
    <property type="project" value="TreeGrafter"/>
</dbReference>
<evidence type="ECO:0000256" key="4">
    <source>
        <dbReference type="ARBA" id="ARBA00022801"/>
    </source>
</evidence>
<evidence type="ECO:0000256" key="1">
    <source>
        <dbReference type="ARBA" id="ARBA00007447"/>
    </source>
</evidence>
<dbReference type="InterPro" id="IPR021109">
    <property type="entry name" value="Peptidase_aspartic_dom_sf"/>
</dbReference>
<dbReference type="InterPro" id="IPR051708">
    <property type="entry name" value="Plant_Aspart_Prot_A1"/>
</dbReference>
<evidence type="ECO:0000256" key="3">
    <source>
        <dbReference type="ARBA" id="ARBA00022750"/>
    </source>
</evidence>
<dbReference type="PANTHER" id="PTHR47967">
    <property type="entry name" value="OS07G0603500 PROTEIN-RELATED"/>
    <property type="match status" value="1"/>
</dbReference>
<keyword evidence="8" id="KW-1185">Reference proteome</keyword>
<dbReference type="InterPro" id="IPR033121">
    <property type="entry name" value="PEPTIDASE_A1"/>
</dbReference>
<evidence type="ECO:0000313" key="7">
    <source>
        <dbReference type="EMBL" id="GER29154.1"/>
    </source>
</evidence>
<organism evidence="7 8">
    <name type="scientific">Striga asiatica</name>
    <name type="common">Asiatic witchweed</name>
    <name type="synonym">Buchnera asiatica</name>
    <dbReference type="NCBI Taxonomy" id="4170"/>
    <lineage>
        <taxon>Eukaryota</taxon>
        <taxon>Viridiplantae</taxon>
        <taxon>Streptophyta</taxon>
        <taxon>Embryophyta</taxon>
        <taxon>Tracheophyta</taxon>
        <taxon>Spermatophyta</taxon>
        <taxon>Magnoliopsida</taxon>
        <taxon>eudicotyledons</taxon>
        <taxon>Gunneridae</taxon>
        <taxon>Pentapetalae</taxon>
        <taxon>asterids</taxon>
        <taxon>lamiids</taxon>
        <taxon>Lamiales</taxon>
        <taxon>Orobanchaceae</taxon>
        <taxon>Buchnereae</taxon>
        <taxon>Striga</taxon>
    </lineage>
</organism>
<dbReference type="InterPro" id="IPR032799">
    <property type="entry name" value="TAXi_C"/>
</dbReference>
<dbReference type="CDD" id="cd05476">
    <property type="entry name" value="pepsin_A_like_plant"/>
    <property type="match status" value="1"/>
</dbReference>
<dbReference type="PROSITE" id="PS00141">
    <property type="entry name" value="ASP_PROTEASE"/>
    <property type="match status" value="1"/>
</dbReference>
<dbReference type="Pfam" id="PF14541">
    <property type="entry name" value="TAXi_C"/>
    <property type="match status" value="2"/>
</dbReference>
<dbReference type="SUPFAM" id="SSF50630">
    <property type="entry name" value="Acid proteases"/>
    <property type="match status" value="2"/>
</dbReference>
<keyword evidence="2 7" id="KW-0645">Protease</keyword>
<gene>
    <name evidence="7" type="ORF">STAS_04982</name>
</gene>
<dbReference type="InterPro" id="IPR001969">
    <property type="entry name" value="Aspartic_peptidase_AS"/>
</dbReference>
<comment type="caution">
    <text evidence="7">The sequence shown here is derived from an EMBL/GenBank/DDBJ whole genome shotgun (WGS) entry which is preliminary data.</text>
</comment>
<comment type="similarity">
    <text evidence="1">Belongs to the peptidase A1 family.</text>
</comment>
<keyword evidence="5" id="KW-0325">Glycoprotein</keyword>
<evidence type="ECO:0000256" key="2">
    <source>
        <dbReference type="ARBA" id="ARBA00022670"/>
    </source>
</evidence>
<dbReference type="EMBL" id="BKCP01003336">
    <property type="protein sequence ID" value="GER29154.1"/>
    <property type="molecule type" value="Genomic_DNA"/>
</dbReference>
<keyword evidence="3" id="KW-0064">Aspartyl protease</keyword>
<dbReference type="Gene3D" id="2.40.70.10">
    <property type="entry name" value="Acid Proteases"/>
    <property type="match status" value="5"/>
</dbReference>
<keyword evidence="4" id="KW-0378">Hydrolase</keyword>
<dbReference type="GO" id="GO:0004190">
    <property type="term" value="F:aspartic-type endopeptidase activity"/>
    <property type="evidence" value="ECO:0007669"/>
    <property type="project" value="UniProtKB-KW"/>
</dbReference>
<sequence>MMATSSKARATIYAHPKNETLSANKIQLPVQNKGLQYSVKIKIGSPSIEVTLLLDTGCGDIWTHCKKLTFLRFSERNGFFPKRSKTYKELPCHHPMCEKSKEYQSPVFSGILGMDKLPSSLISRVRENVKGRYSYCLHQGNGLLRFGDDIPQVTKDYKTTKILDPSYNGMYVDLTDISVAGKQLGLSPSMFSHANGGFIIDTGTQFTVLKRQAYDKVIKAFVDYYANRLKRVQMREWDLCYKHNSSMRSYASMTFHLQGADYVTSDLFVNLKGGVINCSSSHSHLFIYCSIPELWLHSRISTSQRLVQSNHIHYLQMNMSRCIRNIYLVHLLLAFFHCNTPPAADGLKLKLIPWDSPESPLYPGNLTTLQKHQRAIRFSNHLQTLSLYSPNTKPDQTKLQIPVHSHSFRYSVNLRIGTPSKEVNLLFDTGSAFVWTQCDPKSNTYNPSTSKTYKPLPCNHRLCAKKICKCVKNQCVCTIPYGSSGMKYKLAYSLDTFHLPQSKTPFPGIAFGCSTKQPLSFSGILGLDRTPVSLLAQVRDQIGGQFSYCLHNGPSFLTLGKDAQISDAKHVKTTPLVHTDFSTLLLNLTDISVAGKRIGLSPTLFSLKNGGVFMDTGMRYTVLAKAAYDKVSKAFANYFKGKLKKLSESHFDMEPCYQMTPGFKNFPTMTFHFEGAAADMVVDYTHVSDGSVACTAVARGGRTIIGALQQWNTRIVFDIDKNVMKFQRADCAKDGK</sequence>
<protein>
    <submittedName>
        <fullName evidence="7">Eukaryotic aspartyl protease family protein</fullName>
    </submittedName>
</protein>
<reference evidence="8" key="1">
    <citation type="journal article" date="2019" name="Curr. Biol.">
        <title>Genome Sequence of Striga asiatica Provides Insight into the Evolution of Plant Parasitism.</title>
        <authorList>
            <person name="Yoshida S."/>
            <person name="Kim S."/>
            <person name="Wafula E.K."/>
            <person name="Tanskanen J."/>
            <person name="Kim Y.M."/>
            <person name="Honaas L."/>
            <person name="Yang Z."/>
            <person name="Spallek T."/>
            <person name="Conn C.E."/>
            <person name="Ichihashi Y."/>
            <person name="Cheong K."/>
            <person name="Cui S."/>
            <person name="Der J.P."/>
            <person name="Gundlach H."/>
            <person name="Jiao Y."/>
            <person name="Hori C."/>
            <person name="Ishida J.K."/>
            <person name="Kasahara H."/>
            <person name="Kiba T."/>
            <person name="Kim M.S."/>
            <person name="Koo N."/>
            <person name="Laohavisit A."/>
            <person name="Lee Y.H."/>
            <person name="Lumba S."/>
            <person name="McCourt P."/>
            <person name="Mortimer J.C."/>
            <person name="Mutuku J.M."/>
            <person name="Nomura T."/>
            <person name="Sasaki-Sekimoto Y."/>
            <person name="Seto Y."/>
            <person name="Wang Y."/>
            <person name="Wakatake T."/>
            <person name="Sakakibara H."/>
            <person name="Demura T."/>
            <person name="Yamaguchi S."/>
            <person name="Yoneyama K."/>
            <person name="Manabe R.I."/>
            <person name="Nelson D.C."/>
            <person name="Schulman A.H."/>
            <person name="Timko M.P."/>
            <person name="dePamphilis C.W."/>
            <person name="Choi D."/>
            <person name="Shirasu K."/>
        </authorList>
    </citation>
    <scope>NUCLEOTIDE SEQUENCE [LARGE SCALE GENOMIC DNA]</scope>
    <source>
        <strain evidence="8">cv. UVA1</strain>
    </source>
</reference>
<dbReference type="PANTHER" id="PTHR47967:SF123">
    <property type="entry name" value="ASPARTIC PROTEINASE NEPENTHESIN-1-LIKE"/>
    <property type="match status" value="1"/>
</dbReference>